<evidence type="ECO:0000256" key="7">
    <source>
        <dbReference type="ARBA" id="ARBA00023239"/>
    </source>
</evidence>
<dbReference type="SMART" id="SM00044">
    <property type="entry name" value="CYCc"/>
    <property type="match status" value="1"/>
</dbReference>
<proteinExistence type="inferred from homology"/>
<reference evidence="11 12" key="1">
    <citation type="submission" date="2023-03" db="EMBL/GenBank/DDBJ databases">
        <title>High-quality genome of Scylla paramamosain provides insights in environmental adaptation.</title>
        <authorList>
            <person name="Zhang L."/>
        </authorList>
    </citation>
    <scope>NUCLEOTIDE SEQUENCE [LARGE SCALE GENOMIC DNA]</scope>
    <source>
        <strain evidence="11">LZ_2023a</strain>
        <tissue evidence="11">Muscle</tissue>
    </source>
</reference>
<dbReference type="InterPro" id="IPR018297">
    <property type="entry name" value="A/G_cyclase_CS"/>
</dbReference>
<dbReference type="Gene3D" id="6.10.250.780">
    <property type="match status" value="1"/>
</dbReference>
<evidence type="ECO:0000256" key="8">
    <source>
        <dbReference type="RuleBase" id="RU000405"/>
    </source>
</evidence>
<comment type="subcellular location">
    <subcellularLocation>
        <location evidence="1">Membrane</location>
    </subcellularLocation>
</comment>
<comment type="caution">
    <text evidence="11">The sequence shown here is derived from an EMBL/GenBank/DDBJ whole genome shotgun (WGS) entry which is preliminary data.</text>
</comment>
<dbReference type="GO" id="GO:0000166">
    <property type="term" value="F:nucleotide binding"/>
    <property type="evidence" value="ECO:0007669"/>
    <property type="project" value="UniProtKB-KW"/>
</dbReference>
<dbReference type="Proteomes" id="UP001487740">
    <property type="component" value="Unassembled WGS sequence"/>
</dbReference>
<organism evidence="11 12">
    <name type="scientific">Scylla paramamosain</name>
    <name type="common">Mud crab</name>
    <dbReference type="NCBI Taxonomy" id="85552"/>
    <lineage>
        <taxon>Eukaryota</taxon>
        <taxon>Metazoa</taxon>
        <taxon>Ecdysozoa</taxon>
        <taxon>Arthropoda</taxon>
        <taxon>Crustacea</taxon>
        <taxon>Multicrustacea</taxon>
        <taxon>Malacostraca</taxon>
        <taxon>Eumalacostraca</taxon>
        <taxon>Eucarida</taxon>
        <taxon>Decapoda</taxon>
        <taxon>Pleocyemata</taxon>
        <taxon>Brachyura</taxon>
        <taxon>Eubrachyura</taxon>
        <taxon>Portunoidea</taxon>
        <taxon>Portunidae</taxon>
        <taxon>Portuninae</taxon>
        <taxon>Scylla</taxon>
    </lineage>
</organism>
<dbReference type="GO" id="GO:0004383">
    <property type="term" value="F:guanylate cyclase activity"/>
    <property type="evidence" value="ECO:0007669"/>
    <property type="project" value="TreeGrafter"/>
</dbReference>
<feature type="transmembrane region" description="Helical" evidence="9">
    <location>
        <begin position="335"/>
        <end position="354"/>
    </location>
</feature>
<evidence type="ECO:0000256" key="2">
    <source>
        <dbReference type="ARBA" id="ARBA00022692"/>
    </source>
</evidence>
<keyword evidence="7 8" id="KW-0456">Lyase</keyword>
<dbReference type="PROSITE" id="PS00452">
    <property type="entry name" value="GUANYLATE_CYCLASE_1"/>
    <property type="match status" value="1"/>
</dbReference>
<evidence type="ECO:0000256" key="9">
    <source>
        <dbReference type="SAM" id="Phobius"/>
    </source>
</evidence>
<feature type="domain" description="Guanylate cyclase" evidence="10">
    <location>
        <begin position="413"/>
        <end position="543"/>
    </location>
</feature>
<keyword evidence="6" id="KW-0325">Glycoprotein</keyword>
<evidence type="ECO:0000256" key="6">
    <source>
        <dbReference type="ARBA" id="ARBA00023180"/>
    </source>
</evidence>
<comment type="similarity">
    <text evidence="8">Belongs to the adenylyl cyclase class-4/guanylyl cyclase family.</text>
</comment>
<evidence type="ECO:0000259" key="10">
    <source>
        <dbReference type="PROSITE" id="PS50125"/>
    </source>
</evidence>
<dbReference type="InterPro" id="IPR029787">
    <property type="entry name" value="Nucleotide_cyclase"/>
</dbReference>
<gene>
    <name evidence="11" type="ORF">O3P69_017774</name>
</gene>
<dbReference type="GO" id="GO:0004016">
    <property type="term" value="F:adenylate cyclase activity"/>
    <property type="evidence" value="ECO:0007669"/>
    <property type="project" value="TreeGrafter"/>
</dbReference>
<evidence type="ECO:0000256" key="5">
    <source>
        <dbReference type="ARBA" id="ARBA00023136"/>
    </source>
</evidence>
<dbReference type="CDD" id="cd07302">
    <property type="entry name" value="CHD"/>
    <property type="match status" value="1"/>
</dbReference>
<evidence type="ECO:0000313" key="12">
    <source>
        <dbReference type="Proteomes" id="UP001487740"/>
    </source>
</evidence>
<dbReference type="SUPFAM" id="SSF55073">
    <property type="entry name" value="Nucleotide cyclase"/>
    <property type="match status" value="1"/>
</dbReference>
<dbReference type="PROSITE" id="PS50125">
    <property type="entry name" value="GUANYLATE_CYCLASE_2"/>
    <property type="match status" value="1"/>
</dbReference>
<dbReference type="InterPro" id="IPR050401">
    <property type="entry name" value="Cyclic_nucleotide_synthase"/>
</dbReference>
<dbReference type="Gene3D" id="3.30.70.1230">
    <property type="entry name" value="Nucleotide cyclase"/>
    <property type="match status" value="1"/>
</dbReference>
<dbReference type="GO" id="GO:0035556">
    <property type="term" value="P:intracellular signal transduction"/>
    <property type="evidence" value="ECO:0007669"/>
    <property type="project" value="InterPro"/>
</dbReference>
<keyword evidence="5 9" id="KW-0472">Membrane</keyword>
<name>A0AAW0SJP6_SCYPA</name>
<evidence type="ECO:0000313" key="11">
    <source>
        <dbReference type="EMBL" id="KAK8375015.1"/>
    </source>
</evidence>
<evidence type="ECO:0000256" key="1">
    <source>
        <dbReference type="ARBA" id="ARBA00004370"/>
    </source>
</evidence>
<dbReference type="PANTHER" id="PTHR11920">
    <property type="entry name" value="GUANYLYL CYCLASE"/>
    <property type="match status" value="1"/>
</dbReference>
<keyword evidence="2 9" id="KW-0812">Transmembrane</keyword>
<dbReference type="Pfam" id="PF00211">
    <property type="entry name" value="Guanylate_cyc"/>
    <property type="match status" value="1"/>
</dbReference>
<keyword evidence="12" id="KW-1185">Reference proteome</keyword>
<dbReference type="GO" id="GO:0007168">
    <property type="term" value="P:receptor guanylyl cyclase signaling pathway"/>
    <property type="evidence" value="ECO:0007669"/>
    <property type="project" value="TreeGrafter"/>
</dbReference>
<protein>
    <recommendedName>
        <fullName evidence="10">Guanylate cyclase domain-containing protein</fullName>
    </recommendedName>
</protein>
<dbReference type="InterPro" id="IPR013587">
    <property type="entry name" value="Nitrate/nitrite_sensing"/>
</dbReference>
<dbReference type="GO" id="GO:0005886">
    <property type="term" value="C:plasma membrane"/>
    <property type="evidence" value="ECO:0007669"/>
    <property type="project" value="TreeGrafter"/>
</dbReference>
<dbReference type="EMBL" id="JARAKH010000142">
    <property type="protein sequence ID" value="KAK8375015.1"/>
    <property type="molecule type" value="Genomic_DNA"/>
</dbReference>
<evidence type="ECO:0000256" key="3">
    <source>
        <dbReference type="ARBA" id="ARBA00022741"/>
    </source>
</evidence>
<accession>A0AAW0SJP6</accession>
<keyword evidence="3" id="KW-0547">Nucleotide-binding</keyword>
<keyword evidence="4 9" id="KW-1133">Transmembrane helix</keyword>
<dbReference type="PANTHER" id="PTHR11920:SF501">
    <property type="entry name" value="GUANYLATE CYCLASE 32E"/>
    <property type="match status" value="1"/>
</dbReference>
<dbReference type="FunFam" id="3.30.70.1230:FF:000015">
    <property type="entry name" value="Guanylate cyclase"/>
    <property type="match status" value="1"/>
</dbReference>
<sequence>MEEEEMDDLSGASGSSLEEITLVSVRVGWLYFNPVSTRGRILHLVQMLVLPFIPIVALITQNCIAMSSAVRNQGTVTHVALQVQDAVQVGELLRALQLERTEVGYYILSNASSTLRMNITNVFDRTNFIIESMRQWPKIRLQDFRDSINPLETQVTKVVSWYNNANRLLLKALSNTINQADASSLWRTLISYKNVMKSEEQFGISLVYGAAYFLKGTLDQPSYLTWVEGTSQAWHWLNQTRALSERASRLLYEKIMRNKATAVTYRFVGTDIDFIYRSEIIGNDQRVGSLQMADKYMQETAGFIDSIREVEALLVADIRIAIEDQMTLADSQYNMALAVLVLVLIISPIIILLVRRATNLIHVYAIDLIAKSTEVKKEKRKSDNLVYQLLPRSVAHYLKQSKQVPAEYFESVTIYLSDIVGFTRISSESSPLQVVMLLNTLYKQFDSCIEKYDVYKMETIGDAYMVVSGLPNRNGERHAVEIAEMSLQLLDVVSRFELLHKKGERLQVRIGVHSGTCVAGVVGTKMPRYCMFGKTITSAHFMESSGKPMKIHISETTYKILAQTGRYNIEFHKRLQVISKYRVQNGQEVQMDTYWLMGHVNSTEQATPSASKREDEMPAFLQYFADSEPTRTQRPTTTNKF</sequence>
<dbReference type="Pfam" id="PF08376">
    <property type="entry name" value="NIT"/>
    <property type="match status" value="1"/>
</dbReference>
<dbReference type="AlphaFoldDB" id="A0AAW0SJP6"/>
<dbReference type="GO" id="GO:0001653">
    <property type="term" value="F:peptide receptor activity"/>
    <property type="evidence" value="ECO:0007669"/>
    <property type="project" value="TreeGrafter"/>
</dbReference>
<evidence type="ECO:0000256" key="4">
    <source>
        <dbReference type="ARBA" id="ARBA00022989"/>
    </source>
</evidence>
<dbReference type="InterPro" id="IPR001054">
    <property type="entry name" value="A/G_cyclase"/>
</dbReference>